<feature type="region of interest" description="Disordered" evidence="1">
    <location>
        <begin position="1088"/>
        <end position="1107"/>
    </location>
</feature>
<feature type="region of interest" description="Disordered" evidence="1">
    <location>
        <begin position="762"/>
        <end position="802"/>
    </location>
</feature>
<feature type="compositionally biased region" description="Basic residues" evidence="1">
    <location>
        <begin position="329"/>
        <end position="344"/>
    </location>
</feature>
<organism evidence="2 3">
    <name type="scientific">Haemaphysalis longicornis</name>
    <name type="common">Bush tick</name>
    <dbReference type="NCBI Taxonomy" id="44386"/>
    <lineage>
        <taxon>Eukaryota</taxon>
        <taxon>Metazoa</taxon>
        <taxon>Ecdysozoa</taxon>
        <taxon>Arthropoda</taxon>
        <taxon>Chelicerata</taxon>
        <taxon>Arachnida</taxon>
        <taxon>Acari</taxon>
        <taxon>Parasitiformes</taxon>
        <taxon>Ixodida</taxon>
        <taxon>Ixodoidea</taxon>
        <taxon>Ixodidae</taxon>
        <taxon>Haemaphysalinae</taxon>
        <taxon>Haemaphysalis</taxon>
    </lineage>
</organism>
<sequence length="1703" mass="188823">MADEAAFPRPKRSRQALEVAHDSPHGFFLIDECNPVPENQCCSAGEEEKSRSCAHPPSDQGCFPTPARSASCTYTTANDGCTNSHNPESSKSLHFDNDCSVGVLHVMKDLLPKWQDTKVKRDGEKQVSSSTIKPFDNPRVTFGGWGDKRSSGVITAFPMYKARALHKLSKSRNANHSVPILTEQRMKRRSPHRPGSPFRLPLFRESKGRKKARCHIRFVLPGDYGAQLSKENVAAKSSPRISRQGRMSRSRRQCSPLPGGRQWDVAVELPSMDDLCDVVDNLVKEFEQRPILKPSPPRTPRSLSVSRVSPGRLRRKSVTRSLSSPLYGYKKRRRQLPHGRRSALRLRGNVSVAFHSTSESRSSSGGGKELEGISRVCSLLESITGHVKTEAQQLCMPEFPSPAFPEVGDAGGSREYLWHKTKTRELPVKPSSSRRRRYMRHPLARKEPRKERSQRDDSFQDPSMNGHHQRQLTERNLGGESYSAGTEMERSQRDDSFQDPSMNGHHQRQLTERNLGGESYSAGTEMDATTSTSDMAAQSSTDAEHSLQAKKNFARYTKAPKRKKFNVVTNLVLRDRKSAGDDRLRKLEHKEVKNNTRRFPETADAPSSSSSSGSSYYVPRERMSGRTQGRTGKVEQPAEIVQVKSFGNSSQGKKYIQNSRKLPYKKEEGKHSTDPDQRSSTESSLRPRDYLEEVALRQSRSTLDDSTSQRSYSMQKPHQLDKRHRPSLEEPVAQNLPLYRARIARRPLGRLAEDWVICSNENSSSTGPLAQPASRPCTLEDTAGSSQGLTDTLSSAPLPKRPSRSVSIGIGLPQEWSTGPYEVSAPVSISAVVHNRPRRKFGPKSRQREPIIAKPSGSSWRFPEISPIMLPVSPVPVSDSHLIGQYAAMQARAPSEPLSLLASCNRMQSTPPIYIKTRHDRPGEHKLSATRLSIAMSGKQHSAYKGSGTTKLQSELPQPKLFSSTRVAPSRVNSTSCSAFFVTALDSVGTGPNFDRSTAETPPAQFMAPTMASTIGSLALVQPRDPSILPQSRQSQSNRPNPPRVPAFVEDESSYTMQSGEMTQSSTVSDTEARSSYNKYDPMWRSSSLDRWDQESTPPRDNSTDAIMSRGLPQLNVGYMKNFMRSGSTVLYIILVAGALAGIIAGFSLHMNSSASLDVTQDVGEADNLALSPMYSPLFERKFGLAYKPHSCHNPLCSEQVARLVRSLNSSVSPCRNFYGHVCSLREANNTADDPLVQQSESKVVAFFKGIGSPERDLPVAAASTRLWKDCVDLTMLSRLGRAPLQALLKLNGLSEWPYVAGNSGAAALPDVWETAGKLLRRMALSPLVGVSVTNRDTVQLIRGDVHSGSGEADDVLDAMLMLRRNSSRLREVAADVAALGRQLSGLLDLQPLPASPEDAKDLVTFLETAVKDLGFIHAGFVHTQPPSFLGPLLELLHRTEPQTVLNLLGYRLVRHVDLFTPSAVKADLLRRESQCAHTVLEAALTSDEAEYVRYAALRNQLDFDLVRSMVEQLKHALVAKLPGLRWFDANTLRETQRRLRKLKALYVRLSVVDTRDPDSPLWPVLQVARMGPRVSRCFLDLLVPPSEHGVRRPQMVNWSSAAHSRLDKLRTCLRSQKTPDNPAGQPKGPSRDELALADLGALGPSKDVFDTYVTRFAAMTTDSKATESEDNKTLSWDKVRSNRVLFSLLRGPWKQANVMSVF</sequence>
<feature type="compositionally biased region" description="Polar residues" evidence="1">
    <location>
        <begin position="783"/>
        <end position="795"/>
    </location>
</feature>
<feature type="compositionally biased region" description="Polar residues" evidence="1">
    <location>
        <begin position="645"/>
        <end position="660"/>
    </location>
</feature>
<feature type="region of interest" description="Disordered" evidence="1">
    <location>
        <begin position="415"/>
        <end position="548"/>
    </location>
</feature>
<evidence type="ECO:0000313" key="3">
    <source>
        <dbReference type="Proteomes" id="UP000821853"/>
    </source>
</evidence>
<feature type="compositionally biased region" description="Polar residues" evidence="1">
    <location>
        <begin position="527"/>
        <end position="541"/>
    </location>
</feature>
<evidence type="ECO:0000256" key="1">
    <source>
        <dbReference type="SAM" id="MobiDB-lite"/>
    </source>
</evidence>
<dbReference type="EMBL" id="JABSTR010000005">
    <property type="protein sequence ID" value="KAH9371786.1"/>
    <property type="molecule type" value="Genomic_DNA"/>
</dbReference>
<dbReference type="GO" id="GO:0005886">
    <property type="term" value="C:plasma membrane"/>
    <property type="evidence" value="ECO:0007669"/>
    <property type="project" value="TreeGrafter"/>
</dbReference>
<dbReference type="PANTHER" id="PTHR11733:SF241">
    <property type="entry name" value="GH26575P-RELATED"/>
    <property type="match status" value="1"/>
</dbReference>
<feature type="compositionally biased region" description="Basic and acidic residues" evidence="1">
    <location>
        <begin position="664"/>
        <end position="695"/>
    </location>
</feature>
<feature type="region of interest" description="Disordered" evidence="1">
    <location>
        <begin position="1027"/>
        <end position="1075"/>
    </location>
</feature>
<accession>A0A9J6G8M2</accession>
<dbReference type="InterPro" id="IPR000718">
    <property type="entry name" value="Peptidase_M13"/>
</dbReference>
<keyword evidence="3" id="KW-1185">Reference proteome</keyword>
<dbReference type="PROSITE" id="PS51885">
    <property type="entry name" value="NEPRILYSIN"/>
    <property type="match status" value="1"/>
</dbReference>
<dbReference type="Gene3D" id="1.10.1380.10">
    <property type="entry name" value="Neutral endopeptidase , domain2"/>
    <property type="match status" value="1"/>
</dbReference>
<name>A0A9J6G8M2_HAELO</name>
<comment type="caution">
    <text evidence="2">The sequence shown here is derived from an EMBL/GenBank/DDBJ whole genome shotgun (WGS) entry which is preliminary data.</text>
</comment>
<dbReference type="Proteomes" id="UP000821853">
    <property type="component" value="Chromosome 3"/>
</dbReference>
<feature type="compositionally biased region" description="Polar residues" evidence="1">
    <location>
        <begin position="1095"/>
        <end position="1106"/>
    </location>
</feature>
<dbReference type="InterPro" id="IPR024079">
    <property type="entry name" value="MetalloPept_cat_dom_sf"/>
</dbReference>
<feature type="region of interest" description="Disordered" evidence="1">
    <location>
        <begin position="290"/>
        <end position="344"/>
    </location>
</feature>
<feature type="compositionally biased region" description="Polar residues" evidence="1">
    <location>
        <begin position="698"/>
        <end position="716"/>
    </location>
</feature>
<feature type="region of interest" description="Disordered" evidence="1">
    <location>
        <begin position="232"/>
        <end position="260"/>
    </location>
</feature>
<feature type="compositionally biased region" description="Polar residues" evidence="1">
    <location>
        <begin position="1029"/>
        <end position="1039"/>
    </location>
</feature>
<feature type="compositionally biased region" description="Basic and acidic residues" evidence="1">
    <location>
        <begin position="444"/>
        <end position="458"/>
    </location>
</feature>
<feature type="compositionally biased region" description="Polar residues" evidence="1">
    <location>
        <begin position="1054"/>
        <end position="1075"/>
    </location>
</feature>
<proteinExistence type="predicted"/>
<dbReference type="SUPFAM" id="SSF55486">
    <property type="entry name" value="Metalloproteases ('zincins'), catalytic domain"/>
    <property type="match status" value="1"/>
</dbReference>
<dbReference type="VEuPathDB" id="VectorBase:HLOH_047718"/>
<feature type="region of interest" description="Disordered" evidence="1">
    <location>
        <begin position="578"/>
        <end position="731"/>
    </location>
</feature>
<dbReference type="GO" id="GO:0016485">
    <property type="term" value="P:protein processing"/>
    <property type="evidence" value="ECO:0007669"/>
    <property type="project" value="TreeGrafter"/>
</dbReference>
<reference evidence="2 3" key="1">
    <citation type="journal article" date="2020" name="Cell">
        <title>Large-Scale Comparative Analyses of Tick Genomes Elucidate Their Genetic Diversity and Vector Capacities.</title>
        <authorList>
            <consortium name="Tick Genome and Microbiome Consortium (TIGMIC)"/>
            <person name="Jia N."/>
            <person name="Wang J."/>
            <person name="Shi W."/>
            <person name="Du L."/>
            <person name="Sun Y."/>
            <person name="Zhan W."/>
            <person name="Jiang J.F."/>
            <person name="Wang Q."/>
            <person name="Zhang B."/>
            <person name="Ji P."/>
            <person name="Bell-Sakyi L."/>
            <person name="Cui X.M."/>
            <person name="Yuan T.T."/>
            <person name="Jiang B.G."/>
            <person name="Yang W.F."/>
            <person name="Lam T.T."/>
            <person name="Chang Q.C."/>
            <person name="Ding S.J."/>
            <person name="Wang X.J."/>
            <person name="Zhu J.G."/>
            <person name="Ruan X.D."/>
            <person name="Zhao L."/>
            <person name="Wei J.T."/>
            <person name="Ye R.Z."/>
            <person name="Que T.C."/>
            <person name="Du C.H."/>
            <person name="Zhou Y.H."/>
            <person name="Cheng J.X."/>
            <person name="Dai P.F."/>
            <person name="Guo W.B."/>
            <person name="Han X.H."/>
            <person name="Huang E.J."/>
            <person name="Li L.F."/>
            <person name="Wei W."/>
            <person name="Gao Y.C."/>
            <person name="Liu J.Z."/>
            <person name="Shao H.Z."/>
            <person name="Wang X."/>
            <person name="Wang C.C."/>
            <person name="Yang T.C."/>
            <person name="Huo Q.B."/>
            <person name="Li W."/>
            <person name="Chen H.Y."/>
            <person name="Chen S.E."/>
            <person name="Zhou L.G."/>
            <person name="Ni X.B."/>
            <person name="Tian J.H."/>
            <person name="Sheng Y."/>
            <person name="Liu T."/>
            <person name="Pan Y.S."/>
            <person name="Xia L.Y."/>
            <person name="Li J."/>
            <person name="Zhao F."/>
            <person name="Cao W.C."/>
        </authorList>
    </citation>
    <scope>NUCLEOTIDE SEQUENCE [LARGE SCALE GENOMIC DNA]</scope>
    <source>
        <strain evidence="2">HaeL-2018</strain>
    </source>
</reference>
<feature type="compositionally biased region" description="Basic and acidic residues" evidence="1">
    <location>
        <begin position="578"/>
        <end position="601"/>
    </location>
</feature>
<dbReference type="GO" id="GO:0004222">
    <property type="term" value="F:metalloendopeptidase activity"/>
    <property type="evidence" value="ECO:0007669"/>
    <property type="project" value="InterPro"/>
</dbReference>
<dbReference type="Gene3D" id="3.40.390.10">
    <property type="entry name" value="Collagenase (Catalytic Domain)"/>
    <property type="match status" value="1"/>
</dbReference>
<protein>
    <submittedName>
        <fullName evidence="2">Uncharacterized protein</fullName>
    </submittedName>
</protein>
<dbReference type="InterPro" id="IPR042089">
    <property type="entry name" value="Peptidase_M13_dom_2"/>
</dbReference>
<feature type="compositionally biased region" description="Basic residues" evidence="1">
    <location>
        <begin position="432"/>
        <end position="443"/>
    </location>
</feature>
<feature type="compositionally biased region" description="Basic and acidic residues" evidence="1">
    <location>
        <begin position="487"/>
        <end position="496"/>
    </location>
</feature>
<evidence type="ECO:0000313" key="2">
    <source>
        <dbReference type="EMBL" id="KAH9371786.1"/>
    </source>
</evidence>
<gene>
    <name evidence="2" type="ORF">HPB48_000658</name>
</gene>
<dbReference type="PANTHER" id="PTHR11733">
    <property type="entry name" value="ZINC METALLOPROTEASE FAMILY M13 NEPRILYSIN-RELATED"/>
    <property type="match status" value="1"/>
</dbReference>